<dbReference type="AlphaFoldDB" id="A0A835AQ94"/>
<sequence length="183" mass="19798">MAEMPVQCRSVAGLRRRARERVPATHIMETQRNEHCSPPRHTSAWAPGLGQIDSDECTWGPYVSGTTARFAFQTVPQFFFLSPAGRLTSSIPKGIATSALRSGGTPRGYINHLLRMLAVFSGEVVEVPAELVAAGSRTPSPKTKASELVSRFLGSSEPAVCMQLGDLGHLAYSHANQALLRPR</sequence>
<evidence type="ECO:0000313" key="3">
    <source>
        <dbReference type="Proteomes" id="UP000636709"/>
    </source>
</evidence>
<accession>A0A835AQ94</accession>
<feature type="domain" description="DUF3700" evidence="1">
    <location>
        <begin position="117"/>
        <end position="183"/>
    </location>
</feature>
<gene>
    <name evidence="2" type="ORF">HU200_054409</name>
</gene>
<dbReference type="Pfam" id="PF12481">
    <property type="entry name" value="DUF3700"/>
    <property type="match status" value="1"/>
</dbReference>
<dbReference type="EMBL" id="JACEFO010002347">
    <property type="protein sequence ID" value="KAF8664694.1"/>
    <property type="molecule type" value="Genomic_DNA"/>
</dbReference>
<dbReference type="InterPro" id="IPR024286">
    <property type="entry name" value="DUF3700"/>
</dbReference>
<dbReference type="Proteomes" id="UP000636709">
    <property type="component" value="Unassembled WGS sequence"/>
</dbReference>
<dbReference type="PANTHER" id="PTHR45952:SF5">
    <property type="entry name" value="ALUMINUM INDUCED PROTEIN WITH YGL AND LRDR MOTIFS"/>
    <property type="match status" value="1"/>
</dbReference>
<name>A0A835AQ94_9POAL</name>
<organism evidence="2 3">
    <name type="scientific">Digitaria exilis</name>
    <dbReference type="NCBI Taxonomy" id="1010633"/>
    <lineage>
        <taxon>Eukaryota</taxon>
        <taxon>Viridiplantae</taxon>
        <taxon>Streptophyta</taxon>
        <taxon>Embryophyta</taxon>
        <taxon>Tracheophyta</taxon>
        <taxon>Spermatophyta</taxon>
        <taxon>Magnoliopsida</taxon>
        <taxon>Liliopsida</taxon>
        <taxon>Poales</taxon>
        <taxon>Poaceae</taxon>
        <taxon>PACMAD clade</taxon>
        <taxon>Panicoideae</taxon>
        <taxon>Panicodae</taxon>
        <taxon>Paniceae</taxon>
        <taxon>Anthephorinae</taxon>
        <taxon>Digitaria</taxon>
    </lineage>
</organism>
<protein>
    <recommendedName>
        <fullName evidence="1">DUF3700 domain-containing protein</fullName>
    </recommendedName>
</protein>
<dbReference type="InterPro" id="IPR044828">
    <property type="entry name" value="TSJT1-like"/>
</dbReference>
<reference evidence="2" key="1">
    <citation type="submission" date="2020-07" db="EMBL/GenBank/DDBJ databases">
        <title>Genome sequence and genetic diversity analysis of an under-domesticated orphan crop, white fonio (Digitaria exilis).</title>
        <authorList>
            <person name="Bennetzen J.L."/>
            <person name="Chen S."/>
            <person name="Ma X."/>
            <person name="Wang X."/>
            <person name="Yssel A.E.J."/>
            <person name="Chaluvadi S.R."/>
            <person name="Johnson M."/>
            <person name="Gangashetty P."/>
            <person name="Hamidou F."/>
            <person name="Sanogo M.D."/>
            <person name="Zwaenepoel A."/>
            <person name="Wallace J."/>
            <person name="Van De Peer Y."/>
            <person name="Van Deynze A."/>
        </authorList>
    </citation>
    <scope>NUCLEOTIDE SEQUENCE</scope>
    <source>
        <tissue evidence="2">Leaves</tissue>
    </source>
</reference>
<evidence type="ECO:0000313" key="2">
    <source>
        <dbReference type="EMBL" id="KAF8664694.1"/>
    </source>
</evidence>
<keyword evidence="3" id="KW-1185">Reference proteome</keyword>
<proteinExistence type="predicted"/>
<evidence type="ECO:0000259" key="1">
    <source>
        <dbReference type="Pfam" id="PF12481"/>
    </source>
</evidence>
<comment type="caution">
    <text evidence="2">The sequence shown here is derived from an EMBL/GenBank/DDBJ whole genome shotgun (WGS) entry which is preliminary data.</text>
</comment>
<dbReference type="PANTHER" id="PTHR45952">
    <property type="entry name" value="ALUMINUM INDUCED PROTEIN WITH YGL AND LRDR MOTIFS"/>
    <property type="match status" value="1"/>
</dbReference>